<accession>A0A0L8I8B6</accession>
<reference evidence="1" key="1">
    <citation type="submission" date="2015-07" db="EMBL/GenBank/DDBJ databases">
        <title>MeaNS - Measles Nucleotide Surveillance Program.</title>
        <authorList>
            <person name="Tran T."/>
            <person name="Druce J."/>
        </authorList>
    </citation>
    <scope>NUCLEOTIDE SEQUENCE</scope>
    <source>
        <strain evidence="1">UCB-OBI-ISO-001</strain>
        <tissue evidence="1">Gonad</tissue>
    </source>
</reference>
<protein>
    <submittedName>
        <fullName evidence="1">Uncharacterized protein</fullName>
    </submittedName>
</protein>
<evidence type="ECO:0000313" key="1">
    <source>
        <dbReference type="EMBL" id="KOF97644.1"/>
    </source>
</evidence>
<dbReference type="AlphaFoldDB" id="A0A0L8I8B6"/>
<gene>
    <name evidence="1" type="ORF">OCBIM_22028911mg</name>
</gene>
<organism evidence="1">
    <name type="scientific">Octopus bimaculoides</name>
    <name type="common">California two-spotted octopus</name>
    <dbReference type="NCBI Taxonomy" id="37653"/>
    <lineage>
        <taxon>Eukaryota</taxon>
        <taxon>Metazoa</taxon>
        <taxon>Spiralia</taxon>
        <taxon>Lophotrochozoa</taxon>
        <taxon>Mollusca</taxon>
        <taxon>Cephalopoda</taxon>
        <taxon>Coleoidea</taxon>
        <taxon>Octopodiformes</taxon>
        <taxon>Octopoda</taxon>
        <taxon>Incirrata</taxon>
        <taxon>Octopodidae</taxon>
        <taxon>Octopus</taxon>
    </lineage>
</organism>
<sequence length="87" mass="10019">MKFCACFICHNQFHAQKLVGKHLMDHSKSPVVMRSCGTYKQDQLEVSYCKPAGLKTNNSLSTETQRFSTDIETTTVLNDVKDEWRVY</sequence>
<proteinExistence type="predicted"/>
<name>A0A0L8I8B6_OCTBM</name>
<dbReference type="EMBL" id="KQ416274">
    <property type="protein sequence ID" value="KOF97644.1"/>
    <property type="molecule type" value="Genomic_DNA"/>
</dbReference>